<dbReference type="Proteomes" id="UP001140949">
    <property type="component" value="Unassembled WGS sequence"/>
</dbReference>
<gene>
    <name evidence="3" type="ORF">M6B38_225625</name>
</gene>
<evidence type="ECO:0000256" key="2">
    <source>
        <dbReference type="SAM" id="MobiDB-lite"/>
    </source>
</evidence>
<feature type="coiled-coil region" evidence="1">
    <location>
        <begin position="134"/>
        <end position="175"/>
    </location>
</feature>
<dbReference type="AlphaFoldDB" id="A0AAX6DV32"/>
<evidence type="ECO:0000313" key="4">
    <source>
        <dbReference type="Proteomes" id="UP001140949"/>
    </source>
</evidence>
<proteinExistence type="predicted"/>
<feature type="region of interest" description="Disordered" evidence="2">
    <location>
        <begin position="238"/>
        <end position="330"/>
    </location>
</feature>
<organism evidence="3 4">
    <name type="scientific">Iris pallida</name>
    <name type="common">Sweet iris</name>
    <dbReference type="NCBI Taxonomy" id="29817"/>
    <lineage>
        <taxon>Eukaryota</taxon>
        <taxon>Viridiplantae</taxon>
        <taxon>Streptophyta</taxon>
        <taxon>Embryophyta</taxon>
        <taxon>Tracheophyta</taxon>
        <taxon>Spermatophyta</taxon>
        <taxon>Magnoliopsida</taxon>
        <taxon>Liliopsida</taxon>
        <taxon>Asparagales</taxon>
        <taxon>Iridaceae</taxon>
        <taxon>Iridoideae</taxon>
        <taxon>Irideae</taxon>
        <taxon>Iris</taxon>
    </lineage>
</organism>
<name>A0AAX6DV32_IRIPA</name>
<accession>A0AAX6DV32</accession>
<dbReference type="PANTHER" id="PTHR34380">
    <property type="entry name" value="BNAA03G12380D PROTEIN"/>
    <property type="match status" value="1"/>
</dbReference>
<protein>
    <submittedName>
        <fullName evidence="3">Uncharacterized protein</fullName>
    </submittedName>
</protein>
<evidence type="ECO:0000313" key="3">
    <source>
        <dbReference type="EMBL" id="KAJ6795618.1"/>
    </source>
</evidence>
<evidence type="ECO:0000256" key="1">
    <source>
        <dbReference type="SAM" id="Coils"/>
    </source>
</evidence>
<reference evidence="3" key="2">
    <citation type="submission" date="2023-04" db="EMBL/GenBank/DDBJ databases">
        <authorList>
            <person name="Bruccoleri R.E."/>
            <person name="Oakeley E.J."/>
            <person name="Faust A.-M."/>
            <person name="Dessus-Babus S."/>
            <person name="Altorfer M."/>
            <person name="Burckhardt D."/>
            <person name="Oertli M."/>
            <person name="Naumann U."/>
            <person name="Petersen F."/>
            <person name="Wong J."/>
        </authorList>
    </citation>
    <scope>NUCLEOTIDE SEQUENCE</scope>
    <source>
        <strain evidence="3">GSM-AAB239-AS_SAM_17_03QT</strain>
        <tissue evidence="3">Leaf</tissue>
    </source>
</reference>
<dbReference type="Gene3D" id="1.20.5.340">
    <property type="match status" value="1"/>
</dbReference>
<dbReference type="EMBL" id="JANAVB010041816">
    <property type="protein sequence ID" value="KAJ6795618.1"/>
    <property type="molecule type" value="Genomic_DNA"/>
</dbReference>
<feature type="region of interest" description="Disordered" evidence="2">
    <location>
        <begin position="402"/>
        <end position="428"/>
    </location>
</feature>
<keyword evidence="4" id="KW-1185">Reference proteome</keyword>
<feature type="coiled-coil region" evidence="1">
    <location>
        <begin position="60"/>
        <end position="101"/>
    </location>
</feature>
<feature type="compositionally biased region" description="Polar residues" evidence="2">
    <location>
        <begin position="402"/>
        <end position="423"/>
    </location>
</feature>
<keyword evidence="1" id="KW-0175">Coiled coil</keyword>
<dbReference type="PANTHER" id="PTHR34380:SF1">
    <property type="entry name" value="OS01G0221300 PROTEIN"/>
    <property type="match status" value="1"/>
</dbReference>
<comment type="caution">
    <text evidence="3">The sequence shown here is derived from an EMBL/GenBank/DDBJ whole genome shotgun (WGS) entry which is preliminary data.</text>
</comment>
<sequence length="567" mass="65082">MEEGEEINKYMNSVELLAENRSLMTKREALESGVSVLEREKEDPGIRVRVLDVCKLERTCEELGAKLSTSEAENSTLESRCEELESRVSVLEREKKELREEFGAKFSTLEADKWGLESRCEELEAVVLLLEDEVGSSARKLAEEEVAKKRLEEEVSLWKRRCQELETRVSELEKGGKMPPHIVEIDDDSNSEEDLLKILTPNRHRVSKLVLSDSEEEEEEDDDNTPIAKLMKRWNNKEADRKTHKRKLIRRNEEEEEEDGDNTPIAKLMNRWNNKEADQKTHKRKLIRRNSENELDDDIPIGKHKRLRTEDVEEEREECKPPESVTPRRRLVRSGERGAPIGDLVARNLSHTKTSGKYPKERSTVSRKLRYFCLDSGEEEEGDNTELDSDGGTMDEFIVSESDTSETCPDTSGSLQAPNVSVDTSDEESKTSDVEVALGNVLDKYYRKVDVKGWKYESDMLASFGKDPELCMTAVCVLYRQQTAEEQELVATIEANGRGFSQFDAVKGSLIAEFLLDGDKHGPLKKSVQELEAHYPEGLDYCRRLAYRYSKQLFTIYQQKEDPYFLS</sequence>
<reference evidence="3" key="1">
    <citation type="journal article" date="2023" name="GigaByte">
        <title>Genome assembly of the bearded iris, Iris pallida Lam.</title>
        <authorList>
            <person name="Bruccoleri R.E."/>
            <person name="Oakeley E.J."/>
            <person name="Faust A.M.E."/>
            <person name="Altorfer M."/>
            <person name="Dessus-Babus S."/>
            <person name="Burckhardt D."/>
            <person name="Oertli M."/>
            <person name="Naumann U."/>
            <person name="Petersen F."/>
            <person name="Wong J."/>
        </authorList>
    </citation>
    <scope>NUCLEOTIDE SEQUENCE</scope>
    <source>
        <strain evidence="3">GSM-AAB239-AS_SAM_17_03QT</strain>
    </source>
</reference>